<protein>
    <submittedName>
        <fullName evidence="1">Uncharacterized protein</fullName>
    </submittedName>
</protein>
<organism evidence="1 2">
    <name type="scientific">Araneus ventricosus</name>
    <name type="common">Orbweaver spider</name>
    <name type="synonym">Epeira ventricosa</name>
    <dbReference type="NCBI Taxonomy" id="182803"/>
    <lineage>
        <taxon>Eukaryota</taxon>
        <taxon>Metazoa</taxon>
        <taxon>Ecdysozoa</taxon>
        <taxon>Arthropoda</taxon>
        <taxon>Chelicerata</taxon>
        <taxon>Arachnida</taxon>
        <taxon>Araneae</taxon>
        <taxon>Araneomorphae</taxon>
        <taxon>Entelegynae</taxon>
        <taxon>Araneoidea</taxon>
        <taxon>Araneidae</taxon>
        <taxon>Araneus</taxon>
    </lineage>
</organism>
<evidence type="ECO:0000313" key="2">
    <source>
        <dbReference type="Proteomes" id="UP000499080"/>
    </source>
</evidence>
<dbReference type="AlphaFoldDB" id="A0A4Y2U136"/>
<comment type="caution">
    <text evidence="1">The sequence shown here is derived from an EMBL/GenBank/DDBJ whole genome shotgun (WGS) entry which is preliminary data.</text>
</comment>
<gene>
    <name evidence="1" type="ORF">AVEN_109364_1</name>
</gene>
<evidence type="ECO:0000313" key="1">
    <source>
        <dbReference type="EMBL" id="GBO06699.1"/>
    </source>
</evidence>
<sequence length="125" mass="13979">MDPLNAKPRSYVPITTGFHPYLISRHPEQEGISVGSAVTQWQGLNLESEDHSWTVDSIEDRVSPGSCSGNYFQRGVILIFWCSVLEFGGVGYQLRVSSLFTSSLARDSDLKIDPPYYLHVSELVK</sequence>
<dbReference type="EMBL" id="BGPR01032959">
    <property type="protein sequence ID" value="GBO06699.1"/>
    <property type="molecule type" value="Genomic_DNA"/>
</dbReference>
<keyword evidence="2" id="KW-1185">Reference proteome</keyword>
<accession>A0A4Y2U136</accession>
<dbReference type="Proteomes" id="UP000499080">
    <property type="component" value="Unassembled WGS sequence"/>
</dbReference>
<reference evidence="1 2" key="1">
    <citation type="journal article" date="2019" name="Sci. Rep.">
        <title>Orb-weaving spider Araneus ventricosus genome elucidates the spidroin gene catalogue.</title>
        <authorList>
            <person name="Kono N."/>
            <person name="Nakamura H."/>
            <person name="Ohtoshi R."/>
            <person name="Moran D.A.P."/>
            <person name="Shinohara A."/>
            <person name="Yoshida Y."/>
            <person name="Fujiwara M."/>
            <person name="Mori M."/>
            <person name="Tomita M."/>
            <person name="Arakawa K."/>
        </authorList>
    </citation>
    <scope>NUCLEOTIDE SEQUENCE [LARGE SCALE GENOMIC DNA]</scope>
</reference>
<name>A0A4Y2U136_ARAVE</name>
<proteinExistence type="predicted"/>